<accession>A0ABT3PQ97</accession>
<sequence>MFRILKQLILFIIEWCSKVAAPLAAFISMGVQGGLLYKILAGFQSLPEAIQEIIWWVKSIPQVGSIVDDYNTLTAADFNQKYGAGAVNYVMDYLNDGLAYLQQVYQNLVKQPISTLLAATIVFLIFYLLARIVRFIRQEGQGSFITKFERRTGERIFKAKNTGTGDPENSTWM</sequence>
<comment type="caution">
    <text evidence="2">The sequence shown here is derived from an EMBL/GenBank/DDBJ whole genome shotgun (WGS) entry which is preliminary data.</text>
</comment>
<organism evidence="2 3">
    <name type="scientific">Fodinibius salsisoli</name>
    <dbReference type="NCBI Taxonomy" id="2820877"/>
    <lineage>
        <taxon>Bacteria</taxon>
        <taxon>Pseudomonadati</taxon>
        <taxon>Balneolota</taxon>
        <taxon>Balneolia</taxon>
        <taxon>Balneolales</taxon>
        <taxon>Balneolaceae</taxon>
        <taxon>Fodinibius</taxon>
    </lineage>
</organism>
<protein>
    <submittedName>
        <fullName evidence="2">Uncharacterized protein</fullName>
    </submittedName>
</protein>
<name>A0ABT3PQ97_9BACT</name>
<keyword evidence="3" id="KW-1185">Reference proteome</keyword>
<dbReference type="Proteomes" id="UP001207918">
    <property type="component" value="Unassembled WGS sequence"/>
</dbReference>
<dbReference type="EMBL" id="JAGGJA010000009">
    <property type="protein sequence ID" value="MCW9708034.1"/>
    <property type="molecule type" value="Genomic_DNA"/>
</dbReference>
<proteinExistence type="predicted"/>
<evidence type="ECO:0000256" key="1">
    <source>
        <dbReference type="SAM" id="Phobius"/>
    </source>
</evidence>
<keyword evidence="1" id="KW-0812">Transmembrane</keyword>
<reference evidence="2 3" key="1">
    <citation type="submission" date="2021-03" db="EMBL/GenBank/DDBJ databases">
        <title>Aliifodinibius sp. nov., a new bacterium isolated from saline soil.</title>
        <authorList>
            <person name="Galisteo C."/>
            <person name="De La Haba R."/>
            <person name="Sanchez-Porro C."/>
            <person name="Ventosa A."/>
        </authorList>
    </citation>
    <scope>NUCLEOTIDE SEQUENCE [LARGE SCALE GENOMIC DNA]</scope>
    <source>
        <strain evidence="2 3">1BSP15-2V2</strain>
    </source>
</reference>
<feature type="transmembrane region" description="Helical" evidence="1">
    <location>
        <begin position="113"/>
        <end position="130"/>
    </location>
</feature>
<gene>
    <name evidence="2" type="ORF">J6I44_14300</name>
</gene>
<dbReference type="RefSeq" id="WP_265766820.1">
    <property type="nucleotide sequence ID" value="NZ_JAGGJA010000009.1"/>
</dbReference>
<keyword evidence="1" id="KW-0472">Membrane</keyword>
<evidence type="ECO:0000313" key="2">
    <source>
        <dbReference type="EMBL" id="MCW9708034.1"/>
    </source>
</evidence>
<keyword evidence="1" id="KW-1133">Transmembrane helix</keyword>
<evidence type="ECO:0000313" key="3">
    <source>
        <dbReference type="Proteomes" id="UP001207918"/>
    </source>
</evidence>